<reference evidence="2" key="1">
    <citation type="submission" date="2015-01" db="EMBL/GenBank/DDBJ databases">
        <authorList>
            <person name="Durling Mikael"/>
        </authorList>
    </citation>
    <scope>NUCLEOTIDE SEQUENCE</scope>
</reference>
<feature type="region of interest" description="Disordered" evidence="1">
    <location>
        <begin position="27"/>
        <end position="73"/>
    </location>
</feature>
<dbReference type="EMBL" id="CDPU01000013">
    <property type="protein sequence ID" value="CEO49116.1"/>
    <property type="molecule type" value="Genomic_DNA"/>
</dbReference>
<feature type="region of interest" description="Disordered" evidence="1">
    <location>
        <begin position="556"/>
        <end position="583"/>
    </location>
</feature>
<sequence>MRIPPTTLAEEGNLGDSAFEVISATDDEVLSQDENDHDLISESVSSLDARRTDDVHSLAGTEQMTDDDEDFSQVNENTGSIYLQMEEGEAAEEPAAPDFPHTDSDSDPDVESHHSTSSLEYTQQSLRAPSFGSQSQDGSEVLIYATTGQPHSQDVINPQNEEEHESDTIKGVARRWKHFLPGTFSDEEVERMLSAVPLYLFLAIGALLINYWVGGMQAGTGVTNHDVVVPEIATSVISTSPTTSIIPSSSLSTTGLRPVTTELGGGIDLISMDQSPSDGWIFSSKKPEIVFRMASQNSVLAKFPEDIGNMWNLESCITLTATRDGHPVDMTTTVVKEGVISRFPRCEAYGVVELALRSTCKPIVNKVVRVHFGPSMLEEVYEKTKSIAQDLGELVPAAAQEAERRISDARRSWASLSDTVFASGVSVSEHMTEGLRSALNTLVSSWNELDCAQLIEQYLPLRFRRAMEGASEQLNELSDASKNLGLDLKLNLLNAQLSSKIWWLRVTGHKDEGAAYQQKAHRFMTEKRAAVAEFKEKHRILKNEARTWTDRFRQSLSRSKKHCQGGKQRPGRRGTRRCKAGSS</sequence>
<accession>A0A0B7K348</accession>
<feature type="compositionally biased region" description="Basic residues" evidence="1">
    <location>
        <begin position="558"/>
        <end position="583"/>
    </location>
</feature>
<gene>
    <name evidence="2" type="ORF">BN869_000005173_1</name>
</gene>
<feature type="compositionally biased region" description="Basic and acidic residues" evidence="1">
    <location>
        <begin position="100"/>
        <end position="114"/>
    </location>
</feature>
<proteinExistence type="predicted"/>
<name>A0A0B7K348_BIOOC</name>
<organism evidence="2">
    <name type="scientific">Bionectria ochroleuca</name>
    <name type="common">Gliocladium roseum</name>
    <dbReference type="NCBI Taxonomy" id="29856"/>
    <lineage>
        <taxon>Eukaryota</taxon>
        <taxon>Fungi</taxon>
        <taxon>Dikarya</taxon>
        <taxon>Ascomycota</taxon>
        <taxon>Pezizomycotina</taxon>
        <taxon>Sordariomycetes</taxon>
        <taxon>Hypocreomycetidae</taxon>
        <taxon>Hypocreales</taxon>
        <taxon>Bionectriaceae</taxon>
        <taxon>Clonostachys</taxon>
    </lineage>
</organism>
<feature type="region of interest" description="Disordered" evidence="1">
    <location>
        <begin position="89"/>
        <end position="121"/>
    </location>
</feature>
<evidence type="ECO:0000256" key="1">
    <source>
        <dbReference type="SAM" id="MobiDB-lite"/>
    </source>
</evidence>
<protein>
    <submittedName>
        <fullName evidence="2">Uncharacterized protein</fullName>
    </submittedName>
</protein>
<feature type="compositionally biased region" description="Acidic residues" evidence="1">
    <location>
        <begin position="27"/>
        <end position="36"/>
    </location>
</feature>
<feature type="region of interest" description="Disordered" evidence="1">
    <location>
        <begin position="150"/>
        <end position="169"/>
    </location>
</feature>
<dbReference type="AlphaFoldDB" id="A0A0B7K348"/>
<evidence type="ECO:0000313" key="2">
    <source>
        <dbReference type="EMBL" id="CEO49116.1"/>
    </source>
</evidence>
<feature type="compositionally biased region" description="Polar residues" evidence="1">
    <location>
        <begin position="150"/>
        <end position="159"/>
    </location>
</feature>